<keyword evidence="2" id="KW-0472">Membrane</keyword>
<dbReference type="InterPro" id="IPR005074">
    <property type="entry name" value="Peptidase_C39"/>
</dbReference>
<dbReference type="PROSITE" id="PS50990">
    <property type="entry name" value="PEPTIDASE_C39"/>
    <property type="match status" value="1"/>
</dbReference>
<feature type="repeat" description="TPR" evidence="1">
    <location>
        <begin position="323"/>
        <end position="356"/>
    </location>
</feature>
<evidence type="ECO:0000256" key="2">
    <source>
        <dbReference type="SAM" id="Phobius"/>
    </source>
</evidence>
<dbReference type="Gene3D" id="3.90.70.10">
    <property type="entry name" value="Cysteine proteinases"/>
    <property type="match status" value="1"/>
</dbReference>
<name>A0A1F7WSC0_9BACT</name>
<organism evidence="4 5">
    <name type="scientific">Candidatus Woesebacteria bacterium GWB1_43_5</name>
    <dbReference type="NCBI Taxonomy" id="1802474"/>
    <lineage>
        <taxon>Bacteria</taxon>
        <taxon>Candidatus Woeseibacteriota</taxon>
    </lineage>
</organism>
<feature type="transmembrane region" description="Helical" evidence="2">
    <location>
        <begin position="7"/>
        <end position="23"/>
    </location>
</feature>
<proteinExistence type="predicted"/>
<keyword evidence="2" id="KW-0812">Transmembrane</keyword>
<dbReference type="AlphaFoldDB" id="A0A1F7WSC0"/>
<dbReference type="PROSITE" id="PS50005">
    <property type="entry name" value="TPR"/>
    <property type="match status" value="1"/>
</dbReference>
<dbReference type="EMBL" id="MGFM01000028">
    <property type="protein sequence ID" value="OGM05686.1"/>
    <property type="molecule type" value="Genomic_DNA"/>
</dbReference>
<evidence type="ECO:0000259" key="3">
    <source>
        <dbReference type="PROSITE" id="PS50990"/>
    </source>
</evidence>
<dbReference type="InterPro" id="IPR011990">
    <property type="entry name" value="TPR-like_helical_dom_sf"/>
</dbReference>
<dbReference type="InterPro" id="IPR039564">
    <property type="entry name" value="Peptidase_C39-like"/>
</dbReference>
<dbReference type="GO" id="GO:0005524">
    <property type="term" value="F:ATP binding"/>
    <property type="evidence" value="ECO:0007669"/>
    <property type="project" value="InterPro"/>
</dbReference>
<dbReference type="InterPro" id="IPR019734">
    <property type="entry name" value="TPR_rpt"/>
</dbReference>
<keyword evidence="1" id="KW-0802">TPR repeat</keyword>
<gene>
    <name evidence="4" type="ORF">A2125_00170</name>
</gene>
<accession>A0A1F7WSC0</accession>
<comment type="caution">
    <text evidence="4">The sequence shown here is derived from an EMBL/GenBank/DDBJ whole genome shotgun (WGS) entry which is preliminary data.</text>
</comment>
<dbReference type="Proteomes" id="UP000178812">
    <property type="component" value="Unassembled WGS sequence"/>
</dbReference>
<dbReference type="GO" id="GO:0006508">
    <property type="term" value="P:proteolysis"/>
    <property type="evidence" value="ECO:0007669"/>
    <property type="project" value="InterPro"/>
</dbReference>
<dbReference type="SUPFAM" id="SSF48452">
    <property type="entry name" value="TPR-like"/>
    <property type="match status" value="1"/>
</dbReference>
<reference evidence="4 5" key="1">
    <citation type="journal article" date="2016" name="Nat. Commun.">
        <title>Thousands of microbial genomes shed light on interconnected biogeochemical processes in an aquifer system.</title>
        <authorList>
            <person name="Anantharaman K."/>
            <person name="Brown C.T."/>
            <person name="Hug L.A."/>
            <person name="Sharon I."/>
            <person name="Castelle C.J."/>
            <person name="Probst A.J."/>
            <person name="Thomas B.C."/>
            <person name="Singh A."/>
            <person name="Wilkins M.J."/>
            <person name="Karaoz U."/>
            <person name="Brodie E.L."/>
            <person name="Williams K.H."/>
            <person name="Hubbard S.S."/>
            <person name="Banfield J.F."/>
        </authorList>
    </citation>
    <scope>NUCLEOTIDE SEQUENCE [LARGE SCALE GENOMIC DNA]</scope>
</reference>
<evidence type="ECO:0000313" key="5">
    <source>
        <dbReference type="Proteomes" id="UP000178812"/>
    </source>
</evidence>
<keyword evidence="2" id="KW-1133">Transmembrane helix</keyword>
<sequence length="361" mass="41438">MAKKLRFLIPIILIMGVAGYFLLQNRQIENFVARTKFQVREAVEPIVKPKATLPPSPTAKVLAGGYQTFQTFNNCGPASLSMTLRYFGISVSQHTLGDQLRPYQVASGDNDDKSTTLPEMAKKAESYGLLAYHRPNGNIELIKQFISAGIPIITRTWTKVNEDIGHFRVIKGYDDAKGVIIQDDSLQGENLEFSYDEFNILWSKFNYEYLVLTRADQKDLAETILGKNLIESIAWENAAALSNAEVAKNPQNIDAIFNRSVAYYHLAKYKEAAADFEKVELSLPFRTLWYQIEPILTYQKLKNYDRVLLITQRVIDKGNRAFSEAYQIRGEVYQEQEKTDKAQTEFEKVLIYNKNFYKYWD</sequence>
<evidence type="ECO:0000256" key="1">
    <source>
        <dbReference type="PROSITE-ProRule" id="PRU00339"/>
    </source>
</evidence>
<dbReference type="Pfam" id="PF13529">
    <property type="entry name" value="Peptidase_C39_2"/>
    <property type="match status" value="1"/>
</dbReference>
<protein>
    <recommendedName>
        <fullName evidence="3">Peptidase C39 domain-containing protein</fullName>
    </recommendedName>
</protein>
<dbReference type="GO" id="GO:0008233">
    <property type="term" value="F:peptidase activity"/>
    <property type="evidence" value="ECO:0007669"/>
    <property type="project" value="InterPro"/>
</dbReference>
<dbReference type="SMART" id="SM00028">
    <property type="entry name" value="TPR"/>
    <property type="match status" value="2"/>
</dbReference>
<dbReference type="GO" id="GO:0016020">
    <property type="term" value="C:membrane"/>
    <property type="evidence" value="ECO:0007669"/>
    <property type="project" value="InterPro"/>
</dbReference>
<evidence type="ECO:0000313" key="4">
    <source>
        <dbReference type="EMBL" id="OGM05686.1"/>
    </source>
</evidence>
<feature type="domain" description="Peptidase C39" evidence="3">
    <location>
        <begin position="67"/>
        <end position="209"/>
    </location>
</feature>
<dbReference type="Gene3D" id="1.25.40.10">
    <property type="entry name" value="Tetratricopeptide repeat domain"/>
    <property type="match status" value="2"/>
</dbReference>